<protein>
    <submittedName>
        <fullName evidence="1">Uncharacterized protein</fullName>
    </submittedName>
</protein>
<gene>
    <name evidence="1" type="ORF">L4923_20670</name>
</gene>
<comment type="caution">
    <text evidence="1">The sequence shown here is derived from an EMBL/GenBank/DDBJ whole genome shotgun (WGS) entry which is preliminary data.</text>
</comment>
<reference evidence="1 2" key="1">
    <citation type="submission" date="2022-02" db="EMBL/GenBank/DDBJ databases">
        <title>Draft genome sequence of Mezorhizobium retamae strain IRAMC:0171 isolated from Retama raetam nodules.</title>
        <authorList>
            <person name="Bengaied R."/>
            <person name="Sbissi I."/>
            <person name="Huber K."/>
            <person name="Ghodbane F."/>
            <person name="Nouioui I."/>
            <person name="Tarhouni M."/>
            <person name="Gtari M."/>
        </authorList>
    </citation>
    <scope>NUCLEOTIDE SEQUENCE [LARGE SCALE GENOMIC DNA]</scope>
    <source>
        <strain evidence="1 2">IRAMC:0171</strain>
    </source>
</reference>
<dbReference type="Proteomes" id="UP001201701">
    <property type="component" value="Unassembled WGS sequence"/>
</dbReference>
<name>A0ABS9QJ22_9HYPH</name>
<dbReference type="EMBL" id="JAKREW010000024">
    <property type="protein sequence ID" value="MCG7507453.1"/>
    <property type="molecule type" value="Genomic_DNA"/>
</dbReference>
<evidence type="ECO:0000313" key="1">
    <source>
        <dbReference type="EMBL" id="MCG7507453.1"/>
    </source>
</evidence>
<accession>A0ABS9QJ22</accession>
<organism evidence="1 2">
    <name type="scientific">Mesorhizobium retamae</name>
    <dbReference type="NCBI Taxonomy" id="2912854"/>
    <lineage>
        <taxon>Bacteria</taxon>
        <taxon>Pseudomonadati</taxon>
        <taxon>Pseudomonadota</taxon>
        <taxon>Alphaproteobacteria</taxon>
        <taxon>Hyphomicrobiales</taxon>
        <taxon>Phyllobacteriaceae</taxon>
        <taxon>Mesorhizobium</taxon>
    </lineage>
</organism>
<proteinExistence type="predicted"/>
<sequence length="183" mass="20808">MASPGLAQKKQKTWESGAYSFSDELGGFRITGVSGKGTRKDPIIIEEEFTSATPVTLTIRTIKPIQPFDSTGDYASGIIYLRIKPLNNSGHSWVEFQFELQEVLDQPSVFGDGLSFDQRNKKPENIASTNFAVFDRNFEPYDRLLFTRGKVDPKETAEFDFLITDYTPRWTFYLMQDPRIPSS</sequence>
<keyword evidence="2" id="KW-1185">Reference proteome</keyword>
<evidence type="ECO:0000313" key="2">
    <source>
        <dbReference type="Proteomes" id="UP001201701"/>
    </source>
</evidence>